<dbReference type="PROSITE" id="PS00344">
    <property type="entry name" value="GATA_ZN_FINGER_1"/>
    <property type="match status" value="1"/>
</dbReference>
<feature type="domain" description="GATA-type" evidence="7">
    <location>
        <begin position="101"/>
        <end position="128"/>
    </location>
</feature>
<comment type="subcellular location">
    <subcellularLocation>
        <location evidence="1">Nucleus</location>
    </subcellularLocation>
</comment>
<dbReference type="InterPro" id="IPR045280">
    <property type="entry name" value="TIFY-like"/>
</dbReference>
<dbReference type="Pfam" id="PF00320">
    <property type="entry name" value="GATA"/>
    <property type="match status" value="1"/>
</dbReference>
<dbReference type="GO" id="GO:0006355">
    <property type="term" value="P:regulation of DNA-templated transcription"/>
    <property type="evidence" value="ECO:0007669"/>
    <property type="project" value="InterPro"/>
</dbReference>
<gene>
    <name evidence="8" type="ORF">MtrunA17_Chr4g0002231</name>
</gene>
<dbReference type="SUPFAM" id="SSF57716">
    <property type="entry name" value="Glucocorticoid receptor-like (DNA-binding domain)"/>
    <property type="match status" value="1"/>
</dbReference>
<evidence type="ECO:0000256" key="4">
    <source>
        <dbReference type="ARBA" id="ARBA00023163"/>
    </source>
</evidence>
<dbReference type="Gramene" id="rna20330">
    <property type="protein sequence ID" value="RHN58420.1"/>
    <property type="gene ID" value="gene20330"/>
</dbReference>
<dbReference type="OrthoDB" id="2162994at2759"/>
<evidence type="ECO:0000256" key="6">
    <source>
        <dbReference type="SAM" id="MobiDB-lite"/>
    </source>
</evidence>
<evidence type="ECO:0000256" key="5">
    <source>
        <dbReference type="ARBA" id="ARBA00023242"/>
    </source>
</evidence>
<dbReference type="SMART" id="SM00401">
    <property type="entry name" value="ZnF_GATA"/>
    <property type="match status" value="1"/>
</dbReference>
<dbReference type="PANTHER" id="PTHR46125">
    <property type="entry name" value="GATA TRANSCRIPTION FACTOR 28"/>
    <property type="match status" value="1"/>
</dbReference>
<organism evidence="8">
    <name type="scientific">Medicago truncatula</name>
    <name type="common">Barrel medic</name>
    <name type="synonym">Medicago tribuloides</name>
    <dbReference type="NCBI Taxonomy" id="3880"/>
    <lineage>
        <taxon>Eukaryota</taxon>
        <taxon>Viridiplantae</taxon>
        <taxon>Streptophyta</taxon>
        <taxon>Embryophyta</taxon>
        <taxon>Tracheophyta</taxon>
        <taxon>Spermatophyta</taxon>
        <taxon>Magnoliopsida</taxon>
        <taxon>eudicotyledons</taxon>
        <taxon>Gunneridae</taxon>
        <taxon>Pentapetalae</taxon>
        <taxon>rosids</taxon>
        <taxon>fabids</taxon>
        <taxon>Fabales</taxon>
        <taxon>Fabaceae</taxon>
        <taxon>Papilionoideae</taxon>
        <taxon>50 kb inversion clade</taxon>
        <taxon>NPAAA clade</taxon>
        <taxon>Hologalegina</taxon>
        <taxon>IRL clade</taxon>
        <taxon>Trifolieae</taxon>
        <taxon>Medicago</taxon>
    </lineage>
</organism>
<dbReference type="CDD" id="cd00202">
    <property type="entry name" value="ZnF_GATA"/>
    <property type="match status" value="1"/>
</dbReference>
<reference evidence="8" key="1">
    <citation type="journal article" date="2018" name="Nat. Plants">
        <title>Whole-genome landscape of Medicago truncatula symbiotic genes.</title>
        <authorList>
            <person name="Pecrix Y."/>
            <person name="Gamas P."/>
            <person name="Carrere S."/>
        </authorList>
    </citation>
    <scope>NUCLEOTIDE SEQUENCE</scope>
    <source>
        <tissue evidence="8">Leaves</tissue>
    </source>
</reference>
<evidence type="ECO:0000256" key="3">
    <source>
        <dbReference type="ARBA" id="ARBA00023125"/>
    </source>
</evidence>
<dbReference type="GO" id="GO:0008270">
    <property type="term" value="F:zinc ion binding"/>
    <property type="evidence" value="ECO:0007669"/>
    <property type="project" value="InterPro"/>
</dbReference>
<feature type="region of interest" description="Disordered" evidence="6">
    <location>
        <begin position="1"/>
        <end position="39"/>
    </location>
</feature>
<keyword evidence="5" id="KW-0539">Nucleus</keyword>
<keyword evidence="4" id="KW-0804">Transcription</keyword>
<dbReference type="Gene3D" id="3.30.50.10">
    <property type="entry name" value="Erythroid Transcription Factor GATA-1, subunit A"/>
    <property type="match status" value="1"/>
</dbReference>
<evidence type="ECO:0000256" key="2">
    <source>
        <dbReference type="ARBA" id="ARBA00023015"/>
    </source>
</evidence>
<dbReference type="EMBL" id="PSQE01000004">
    <property type="protein sequence ID" value="RHN58420.1"/>
    <property type="molecule type" value="Genomic_DNA"/>
</dbReference>
<evidence type="ECO:0000313" key="8">
    <source>
        <dbReference type="EMBL" id="RHN58420.1"/>
    </source>
</evidence>
<keyword evidence="3" id="KW-0238">DNA-binding</keyword>
<protein>
    <submittedName>
        <fullName evidence="8">Putative transcription factor C2C2-GATA family</fullName>
    </submittedName>
</protein>
<proteinExistence type="predicted"/>
<dbReference type="InterPro" id="IPR010402">
    <property type="entry name" value="CCT_domain"/>
</dbReference>
<keyword evidence="2" id="KW-0805">Transcription regulation</keyword>
<dbReference type="GO" id="GO:0005634">
    <property type="term" value="C:nucleus"/>
    <property type="evidence" value="ECO:0007669"/>
    <property type="project" value="UniProtKB-SubCell"/>
</dbReference>
<dbReference type="Proteomes" id="UP000265566">
    <property type="component" value="Chromosome 4"/>
</dbReference>
<dbReference type="PANTHER" id="PTHR46125:SF27">
    <property type="entry name" value="GATA TRANSCRIPTION FACTOR 28"/>
    <property type="match status" value="1"/>
</dbReference>
<name>A0A396HYL3_MEDTR</name>
<accession>A0A396HYL3</accession>
<dbReference type="Pfam" id="PF06203">
    <property type="entry name" value="CCT"/>
    <property type="match status" value="1"/>
</dbReference>
<comment type="caution">
    <text evidence="8">The sequence shown here is derived from an EMBL/GenBank/DDBJ whole genome shotgun (WGS) entry which is preliminary data.</text>
</comment>
<dbReference type="InterPro" id="IPR013088">
    <property type="entry name" value="Znf_NHR/GATA"/>
</dbReference>
<dbReference type="AlphaFoldDB" id="A0A396HYL3"/>
<evidence type="ECO:0000259" key="7">
    <source>
        <dbReference type="PROSITE" id="PS00344"/>
    </source>
</evidence>
<sequence length="143" mass="16048">MQRSRGRFTSTKSNLDESASAEMSCEVKSEESADGFQNGVQNKRVRYNVRREVALRMQRNKGRFTSAKSKNDESASAEMNCGTSEGLMADNDGSQQQDNVCRQCNISEKCTPMMRRGPEGPRTLCNACGLMWANKICRKNGRY</sequence>
<feature type="region of interest" description="Disordered" evidence="6">
    <location>
        <begin position="58"/>
        <end position="94"/>
    </location>
</feature>
<dbReference type="GO" id="GO:0043565">
    <property type="term" value="F:sequence-specific DNA binding"/>
    <property type="evidence" value="ECO:0007669"/>
    <property type="project" value="InterPro"/>
</dbReference>
<feature type="compositionally biased region" description="Polar residues" evidence="6">
    <location>
        <begin position="7"/>
        <end position="17"/>
    </location>
</feature>
<dbReference type="InterPro" id="IPR000679">
    <property type="entry name" value="Znf_GATA"/>
</dbReference>
<evidence type="ECO:0000256" key="1">
    <source>
        <dbReference type="ARBA" id="ARBA00004123"/>
    </source>
</evidence>